<evidence type="ECO:0000313" key="1">
    <source>
        <dbReference type="EMBL" id="MBP2032014.1"/>
    </source>
</evidence>
<accession>A0ABS4KPQ2</accession>
<comment type="caution">
    <text evidence="1">The sequence shown here is derived from an EMBL/GenBank/DDBJ whole genome shotgun (WGS) entry which is preliminary data.</text>
</comment>
<name>A0ABS4KPQ2_9CLOT</name>
<gene>
    <name evidence="1" type="ORF">J2Z42_000679</name>
</gene>
<protein>
    <submittedName>
        <fullName evidence="1">Protoporphyrinogen oxidase</fullName>
    </submittedName>
</protein>
<organism evidence="1 2">
    <name type="scientific">Clostridium algifaecis</name>
    <dbReference type="NCBI Taxonomy" id="1472040"/>
    <lineage>
        <taxon>Bacteria</taxon>
        <taxon>Bacillati</taxon>
        <taxon>Bacillota</taxon>
        <taxon>Clostridia</taxon>
        <taxon>Eubacteriales</taxon>
        <taxon>Clostridiaceae</taxon>
        <taxon>Clostridium</taxon>
    </lineage>
</organism>
<dbReference type="EMBL" id="JAGGLM010000002">
    <property type="protein sequence ID" value="MBP2032014.1"/>
    <property type="molecule type" value="Genomic_DNA"/>
</dbReference>
<dbReference type="SUPFAM" id="SSF51905">
    <property type="entry name" value="FAD/NAD(P)-binding domain"/>
    <property type="match status" value="1"/>
</dbReference>
<keyword evidence="2" id="KW-1185">Reference proteome</keyword>
<evidence type="ECO:0000313" key="2">
    <source>
        <dbReference type="Proteomes" id="UP001519307"/>
    </source>
</evidence>
<dbReference type="Proteomes" id="UP001519307">
    <property type="component" value="Unassembled WGS sequence"/>
</dbReference>
<sequence>MAGLLTAYMLNKVGRDVVVIDSKSIAGGVTKTQLQR</sequence>
<dbReference type="Pfam" id="PF13450">
    <property type="entry name" value="NAD_binding_8"/>
    <property type="match status" value="1"/>
</dbReference>
<dbReference type="InterPro" id="IPR036188">
    <property type="entry name" value="FAD/NAD-bd_sf"/>
</dbReference>
<reference evidence="1 2" key="1">
    <citation type="submission" date="2021-03" db="EMBL/GenBank/DDBJ databases">
        <title>Genomic Encyclopedia of Type Strains, Phase IV (KMG-IV): sequencing the most valuable type-strain genomes for metagenomic binning, comparative biology and taxonomic classification.</title>
        <authorList>
            <person name="Goeker M."/>
        </authorList>
    </citation>
    <scope>NUCLEOTIDE SEQUENCE [LARGE SCALE GENOMIC DNA]</scope>
    <source>
        <strain evidence="1 2">DSM 28783</strain>
    </source>
</reference>
<proteinExistence type="predicted"/>